<feature type="compositionally biased region" description="Polar residues" evidence="1">
    <location>
        <begin position="423"/>
        <end position="442"/>
    </location>
</feature>
<proteinExistence type="predicted"/>
<feature type="region of interest" description="Disordered" evidence="1">
    <location>
        <begin position="1"/>
        <end position="154"/>
    </location>
</feature>
<feature type="compositionally biased region" description="Gly residues" evidence="1">
    <location>
        <begin position="131"/>
        <end position="140"/>
    </location>
</feature>
<evidence type="ECO:0000313" key="3">
    <source>
        <dbReference type="Proteomes" id="UP000257988"/>
    </source>
</evidence>
<feature type="compositionally biased region" description="Acidic residues" evidence="1">
    <location>
        <begin position="54"/>
        <end position="64"/>
    </location>
</feature>
<evidence type="ECO:0008006" key="4">
    <source>
        <dbReference type="Google" id="ProtNLM"/>
    </source>
</evidence>
<feature type="compositionally biased region" description="Polar residues" evidence="1">
    <location>
        <begin position="397"/>
        <end position="414"/>
    </location>
</feature>
<feature type="region of interest" description="Disordered" evidence="1">
    <location>
        <begin position="383"/>
        <end position="458"/>
    </location>
</feature>
<reference evidence="2 3" key="1">
    <citation type="journal article" date="2016" name="Curr. Microbiol.">
        <title>Characterization and Complete Genome Sequences of Three N4-Like Roseobacter Phages Isolated from the South China Sea.</title>
        <authorList>
            <person name="Li B."/>
            <person name="Zhang S."/>
            <person name="Long L."/>
            <person name="Huang S."/>
        </authorList>
    </citation>
    <scope>NUCLEOTIDE SEQUENCE [LARGE SCALE GENOMIC DNA]</scope>
</reference>
<dbReference type="EMBL" id="KU885990">
    <property type="protein sequence ID" value="ANJ20872.1"/>
    <property type="molecule type" value="Genomic_DNA"/>
</dbReference>
<evidence type="ECO:0000313" key="2">
    <source>
        <dbReference type="EMBL" id="ANJ20872.1"/>
    </source>
</evidence>
<protein>
    <recommendedName>
        <fullName evidence="4">Tape measure protein</fullName>
    </recommendedName>
</protein>
<organism evidence="2 3">
    <name type="scientific">Roseobacter phage RD-1410Ws-07</name>
    <dbReference type="NCBI Taxonomy" id="1815985"/>
    <lineage>
        <taxon>Viruses</taxon>
        <taxon>Duplodnaviria</taxon>
        <taxon>Heunggongvirae</taxon>
        <taxon>Uroviricota</taxon>
        <taxon>Caudoviricetes</taxon>
        <taxon>Schitoviridae</taxon>
        <taxon>Rhodovirinae</taxon>
        <taxon>Sanyabayvirus</taxon>
        <taxon>Sanyabayvirus DS1410Ws06</taxon>
    </lineage>
</organism>
<name>A0A191VYS8_9CAUD</name>
<gene>
    <name evidence="2" type="ORF">RDp07_gp61</name>
</gene>
<feature type="compositionally biased region" description="Basic and acidic residues" evidence="1">
    <location>
        <begin position="143"/>
        <end position="154"/>
    </location>
</feature>
<sequence length="458" mass="48872">MAKKPVTEQDFENMSDEDFLKLDESEFSGNMAEGETDFSEAKAPEGDAHAQETPDADEGVDGDDGSNAAESDGSQPDPDTDGSASKDEANVDGQQDPMAGEGKPASEAGESTDNQQPTPDSQEEGKTGSEAGEGGVGDVSGDGEVKPKAEAKAETPAKAGYYKLPEGMDSAGLDAAVDFYKKLSVPFKADGKDFTVRSPEDAIRLMQQGVNYSRRMHELKPMKAMNRMLQDNGLADQNKLNFAIDLMKGNKEAIAKLLKSHNIDPMDLDTEKDSGYQATNYGGNAQDNAFRDALDEAIAIPEGQALVNDIHANWDVQSKAKLRENPSILGNLTQMKMSGVYDKVVAELDYQQAQGYLVGVPFLQAFDQVGEAMKNAGVFDEAKTPAANGNPMAPLASQPQGQPVASGARKQNQAPKKPAANPHLSSTPPSKQSGNTTPTQPDFSKMSDEEFLKMAPPE</sequence>
<dbReference type="Proteomes" id="UP000257988">
    <property type="component" value="Segment"/>
</dbReference>
<evidence type="ECO:0000256" key="1">
    <source>
        <dbReference type="SAM" id="MobiDB-lite"/>
    </source>
</evidence>
<feature type="compositionally biased region" description="Polar residues" evidence="1">
    <location>
        <begin position="109"/>
        <end position="120"/>
    </location>
</feature>
<accession>A0A191VYS8</accession>
<feature type="compositionally biased region" description="Basic and acidic residues" evidence="1">
    <location>
        <begin position="39"/>
        <end position="52"/>
    </location>
</feature>